<reference evidence="1 2" key="1">
    <citation type="submission" date="2020-02" db="EMBL/GenBank/DDBJ databases">
        <authorList>
            <person name="Ferguson B K."/>
        </authorList>
    </citation>
    <scope>NUCLEOTIDE SEQUENCE [LARGE SCALE GENOMIC DNA]</scope>
</reference>
<dbReference type="EMBL" id="CADCXV010000336">
    <property type="protein sequence ID" value="CAB0029727.1"/>
    <property type="molecule type" value="Genomic_DNA"/>
</dbReference>
<protein>
    <submittedName>
        <fullName evidence="1">Uncharacterized protein</fullName>
    </submittedName>
</protein>
<accession>A0A6H5I0L8</accession>
<evidence type="ECO:0000313" key="1">
    <source>
        <dbReference type="EMBL" id="CAB0029727.1"/>
    </source>
</evidence>
<dbReference type="AlphaFoldDB" id="A0A6H5I0L8"/>
<gene>
    <name evidence="1" type="ORF">TBRA_LOCUS1754</name>
</gene>
<dbReference type="Proteomes" id="UP000479190">
    <property type="component" value="Unassembled WGS sequence"/>
</dbReference>
<keyword evidence="2" id="KW-1185">Reference proteome</keyword>
<organism evidence="1 2">
    <name type="scientific">Trichogramma brassicae</name>
    <dbReference type="NCBI Taxonomy" id="86971"/>
    <lineage>
        <taxon>Eukaryota</taxon>
        <taxon>Metazoa</taxon>
        <taxon>Ecdysozoa</taxon>
        <taxon>Arthropoda</taxon>
        <taxon>Hexapoda</taxon>
        <taxon>Insecta</taxon>
        <taxon>Pterygota</taxon>
        <taxon>Neoptera</taxon>
        <taxon>Endopterygota</taxon>
        <taxon>Hymenoptera</taxon>
        <taxon>Apocrita</taxon>
        <taxon>Proctotrupomorpha</taxon>
        <taxon>Chalcidoidea</taxon>
        <taxon>Trichogrammatidae</taxon>
        <taxon>Trichogramma</taxon>
    </lineage>
</organism>
<evidence type="ECO:0000313" key="2">
    <source>
        <dbReference type="Proteomes" id="UP000479190"/>
    </source>
</evidence>
<proteinExistence type="predicted"/>
<sequence length="67" mass="6809">MGGSIQDYGVDDVSIQLTSATSGPARVGHDLCEGTDHTSCLHADCSEVVIEHQLGVDVQAQVANGGG</sequence>
<name>A0A6H5I0L8_9HYME</name>